<reference evidence="2 3" key="1">
    <citation type="submission" date="2019-06" db="EMBL/GenBank/DDBJ databases">
        <title>Genomic Encyclopedia of Type Strains, Phase IV (KMG-V): Genome sequencing to study the core and pangenomes of soil and plant-associated prokaryotes.</title>
        <authorList>
            <person name="Whitman W."/>
        </authorList>
    </citation>
    <scope>NUCLEOTIDE SEQUENCE [LARGE SCALE GENOMIC DNA]</scope>
    <source>
        <strain evidence="2 3">BR 11880</strain>
    </source>
</reference>
<organism evidence="2 3">
    <name type="scientific">Nitrospirillum amazonense</name>
    <dbReference type="NCBI Taxonomy" id="28077"/>
    <lineage>
        <taxon>Bacteria</taxon>
        <taxon>Pseudomonadati</taxon>
        <taxon>Pseudomonadota</taxon>
        <taxon>Alphaproteobacteria</taxon>
        <taxon>Rhodospirillales</taxon>
        <taxon>Azospirillaceae</taxon>
        <taxon>Nitrospirillum</taxon>
    </lineage>
</organism>
<accession>A0A560FS80</accession>
<sequence>MGAARGDDAGPAAGPGGDAGQGRAYRHEPIKDTGLRRTYPNWVARGLAFTRMLSGPFDFTPGVVSLTGKDNSRIPSILAKQLAL</sequence>
<dbReference type="RefSeq" id="WP_145748056.1">
    <property type="nucleotide sequence ID" value="NZ_VITN01000001.1"/>
</dbReference>
<dbReference type="InterPro" id="IPR013785">
    <property type="entry name" value="Aldolase_TIM"/>
</dbReference>
<evidence type="ECO:0000256" key="1">
    <source>
        <dbReference type="SAM" id="MobiDB-lite"/>
    </source>
</evidence>
<dbReference type="OrthoDB" id="57532at2"/>
<dbReference type="Gene3D" id="3.20.20.70">
    <property type="entry name" value="Aldolase class I"/>
    <property type="match status" value="1"/>
</dbReference>
<proteinExistence type="predicted"/>
<protein>
    <submittedName>
        <fullName evidence="2">Uncharacterized protein</fullName>
    </submittedName>
</protein>
<dbReference type="Proteomes" id="UP000319859">
    <property type="component" value="Unassembled WGS sequence"/>
</dbReference>
<feature type="region of interest" description="Disordered" evidence="1">
    <location>
        <begin position="1"/>
        <end position="32"/>
    </location>
</feature>
<dbReference type="EMBL" id="VITN01000001">
    <property type="protein sequence ID" value="TWB24441.1"/>
    <property type="molecule type" value="Genomic_DNA"/>
</dbReference>
<gene>
    <name evidence="2" type="ORF">FBZ89_10166</name>
</gene>
<evidence type="ECO:0000313" key="2">
    <source>
        <dbReference type="EMBL" id="TWB24441.1"/>
    </source>
</evidence>
<name>A0A560FS80_9PROT</name>
<dbReference type="AlphaFoldDB" id="A0A560FS80"/>
<evidence type="ECO:0000313" key="3">
    <source>
        <dbReference type="Proteomes" id="UP000319859"/>
    </source>
</evidence>
<comment type="caution">
    <text evidence="2">The sequence shown here is derived from an EMBL/GenBank/DDBJ whole genome shotgun (WGS) entry which is preliminary data.</text>
</comment>